<dbReference type="InterPro" id="IPR001254">
    <property type="entry name" value="Trypsin_dom"/>
</dbReference>
<keyword evidence="3" id="KW-0378">Hydrolase</keyword>
<evidence type="ECO:0000313" key="9">
    <source>
        <dbReference type="Proteomes" id="UP000271708"/>
    </source>
</evidence>
<evidence type="ECO:0000256" key="5">
    <source>
        <dbReference type="ARBA" id="ARBA00023157"/>
    </source>
</evidence>
<dbReference type="SUPFAM" id="SSF50494">
    <property type="entry name" value="Trypsin-like serine proteases"/>
    <property type="match status" value="1"/>
</dbReference>
<keyword evidence="6" id="KW-0732">Signal</keyword>
<feature type="chain" id="PRO_5024334774" evidence="6">
    <location>
        <begin position="36"/>
        <end position="405"/>
    </location>
</feature>
<evidence type="ECO:0000256" key="4">
    <source>
        <dbReference type="ARBA" id="ARBA00022825"/>
    </source>
</evidence>
<keyword evidence="2 8" id="KW-0645">Protease</keyword>
<dbReference type="InterPro" id="IPR001316">
    <property type="entry name" value="Pept_S1A_streptogrisin"/>
</dbReference>
<dbReference type="EMBL" id="CP044548">
    <property type="protein sequence ID" value="QFQ29128.1"/>
    <property type="molecule type" value="Genomic_DNA"/>
</dbReference>
<dbReference type="CDD" id="cd21112">
    <property type="entry name" value="alphaLP-like"/>
    <property type="match status" value="1"/>
</dbReference>
<keyword evidence="5" id="KW-1015">Disulfide bond</keyword>
<evidence type="ECO:0000256" key="2">
    <source>
        <dbReference type="ARBA" id="ARBA00022670"/>
    </source>
</evidence>
<dbReference type="AlphaFoldDB" id="A0A5P8FIQ6"/>
<dbReference type="Gene3D" id="2.40.10.10">
    <property type="entry name" value="Trypsin-like serine proteases"/>
    <property type="match status" value="2"/>
</dbReference>
<dbReference type="InterPro" id="IPR009003">
    <property type="entry name" value="Peptidase_S1_PA"/>
</dbReference>
<gene>
    <name evidence="8" type="ORF">EEW87_000490</name>
</gene>
<feature type="domain" description="Peptidase S1" evidence="7">
    <location>
        <begin position="227"/>
        <end position="376"/>
    </location>
</feature>
<evidence type="ECO:0000256" key="3">
    <source>
        <dbReference type="ARBA" id="ARBA00022801"/>
    </source>
</evidence>
<dbReference type="RefSeq" id="WP_123092549.1">
    <property type="nucleotide sequence ID" value="NZ_CP044548.2"/>
</dbReference>
<feature type="signal peptide" evidence="6">
    <location>
        <begin position="1"/>
        <end position="35"/>
    </location>
</feature>
<dbReference type="GO" id="GO:0004252">
    <property type="term" value="F:serine-type endopeptidase activity"/>
    <property type="evidence" value="ECO:0007669"/>
    <property type="project" value="InterPro"/>
</dbReference>
<dbReference type="Proteomes" id="UP000271708">
    <property type="component" value="Chromosome"/>
</dbReference>
<proteinExistence type="inferred from homology"/>
<dbReference type="GeneID" id="59162907"/>
<dbReference type="GO" id="GO:0006508">
    <property type="term" value="P:proteolysis"/>
    <property type="evidence" value="ECO:0007669"/>
    <property type="project" value="UniProtKB-KW"/>
</dbReference>
<dbReference type="Pfam" id="PF00089">
    <property type="entry name" value="Trypsin"/>
    <property type="match status" value="1"/>
</dbReference>
<name>A0A5P8FIQ6_9MICO</name>
<comment type="similarity">
    <text evidence="1">Belongs to the peptidase S1 family.</text>
</comment>
<reference evidence="8 9" key="1">
    <citation type="submission" date="2019-09" db="EMBL/GenBank/DDBJ databases">
        <title>Complete Genome Sequence of Janibacter melonis M714 with both human health impact and industrial applications.</title>
        <authorList>
            <person name="Jin M."/>
            <person name="Zhao Q.R."/>
        </authorList>
    </citation>
    <scope>NUCLEOTIDE SEQUENCE [LARGE SCALE GENOMIC DNA]</scope>
    <source>
        <strain evidence="8 9">M714</strain>
    </source>
</reference>
<organism evidence="8 9">
    <name type="scientific">Janibacter melonis</name>
    <dbReference type="NCBI Taxonomy" id="262209"/>
    <lineage>
        <taxon>Bacteria</taxon>
        <taxon>Bacillati</taxon>
        <taxon>Actinomycetota</taxon>
        <taxon>Actinomycetes</taxon>
        <taxon>Micrococcales</taxon>
        <taxon>Intrasporangiaceae</taxon>
        <taxon>Janibacter</taxon>
    </lineage>
</organism>
<dbReference type="InterPro" id="IPR043504">
    <property type="entry name" value="Peptidase_S1_PA_chymotrypsin"/>
</dbReference>
<evidence type="ECO:0000313" key="8">
    <source>
        <dbReference type="EMBL" id="QFQ29128.1"/>
    </source>
</evidence>
<evidence type="ECO:0000256" key="1">
    <source>
        <dbReference type="ARBA" id="ARBA00007664"/>
    </source>
</evidence>
<accession>A0A5P8FIQ6</accession>
<evidence type="ECO:0000256" key="6">
    <source>
        <dbReference type="SAM" id="SignalP"/>
    </source>
</evidence>
<dbReference type="PRINTS" id="PR00861">
    <property type="entry name" value="ALYTICPTASE"/>
</dbReference>
<protein>
    <submittedName>
        <fullName evidence="8">Trypsin-like serine protease</fullName>
    </submittedName>
</protein>
<dbReference type="KEGG" id="jme:EEW87_000490"/>
<evidence type="ECO:0000259" key="7">
    <source>
        <dbReference type="Pfam" id="PF00089"/>
    </source>
</evidence>
<dbReference type="OrthoDB" id="8781117at2"/>
<sequence>MSIRLSHTPRPLGRAALALAATAALGLTALPTTQAAPTAVEAPTAPSAPSPGAEEDVLVDFVMARDGVSRAKAQSYLDAKHERQAAMRALEKRGVDVDGAYFKGERLVVVVGSDADASAARTAGLVPSRAAGQSELDARAATILRGLGSAKDEISSIGSDVTTGTVSVRLAPGASAAVRRQLAATPGVTVTQGDTLSTQADVYPGRIMDLVPGTNCSLGYPGKTASGNNVLLTAGHCVEGLPDIYDANGTHIGKGTSSRFRTGSSSVDMGLMDVDSEDRGVPQVDSRGHSGYYAVKGMSKNAVGTEICKAGNTTGWTCGTIKAYNRTVNYGGTVTSGLAEASVCTEGGDSGGAYIGVGNLAQGMTSGGPVGVDCGYNRGYSAGSYSFYQPVVDAASYYGVTIDRM</sequence>
<keyword evidence="4" id="KW-0720">Serine protease</keyword>